<accession>A0A9D4L8Q7</accession>
<dbReference type="InterPro" id="IPR015943">
    <property type="entry name" value="WD40/YVTN_repeat-like_dom_sf"/>
</dbReference>
<name>A0A9D4L8Q7_DREPO</name>
<evidence type="ECO:0000313" key="2">
    <source>
        <dbReference type="Proteomes" id="UP000828390"/>
    </source>
</evidence>
<reference evidence="1" key="2">
    <citation type="submission" date="2020-11" db="EMBL/GenBank/DDBJ databases">
        <authorList>
            <person name="McCartney M.A."/>
            <person name="Auch B."/>
            <person name="Kono T."/>
            <person name="Mallez S."/>
            <person name="Becker A."/>
            <person name="Gohl D.M."/>
            <person name="Silverstein K.A.T."/>
            <person name="Koren S."/>
            <person name="Bechman K.B."/>
            <person name="Herman A."/>
            <person name="Abrahante J.E."/>
            <person name="Garbe J."/>
        </authorList>
    </citation>
    <scope>NUCLEOTIDE SEQUENCE</scope>
    <source>
        <strain evidence="1">Duluth1</strain>
        <tissue evidence="1">Whole animal</tissue>
    </source>
</reference>
<keyword evidence="2" id="KW-1185">Reference proteome</keyword>
<organism evidence="1 2">
    <name type="scientific">Dreissena polymorpha</name>
    <name type="common">Zebra mussel</name>
    <name type="synonym">Mytilus polymorpha</name>
    <dbReference type="NCBI Taxonomy" id="45954"/>
    <lineage>
        <taxon>Eukaryota</taxon>
        <taxon>Metazoa</taxon>
        <taxon>Spiralia</taxon>
        <taxon>Lophotrochozoa</taxon>
        <taxon>Mollusca</taxon>
        <taxon>Bivalvia</taxon>
        <taxon>Autobranchia</taxon>
        <taxon>Heteroconchia</taxon>
        <taxon>Euheterodonta</taxon>
        <taxon>Imparidentia</taxon>
        <taxon>Neoheterodontei</taxon>
        <taxon>Myida</taxon>
        <taxon>Dreissenoidea</taxon>
        <taxon>Dreissenidae</taxon>
        <taxon>Dreissena</taxon>
    </lineage>
</organism>
<dbReference type="EMBL" id="JAIWYP010000003">
    <property type="protein sequence ID" value="KAH3853338.1"/>
    <property type="molecule type" value="Genomic_DNA"/>
</dbReference>
<gene>
    <name evidence="1" type="ORF">DPMN_095860</name>
</gene>
<evidence type="ECO:0000313" key="1">
    <source>
        <dbReference type="EMBL" id="KAH3853338.1"/>
    </source>
</evidence>
<sequence length="75" mass="8626">MLVTNDGVQLLVGFTAGQVQLIDPIKKELSKLFNEEVLACYFVFFPGGQRGMAHYMYIQTGHFNTQFRQKRQNVL</sequence>
<reference evidence="1" key="1">
    <citation type="journal article" date="2019" name="bioRxiv">
        <title>The Genome of the Zebra Mussel, Dreissena polymorpha: A Resource for Invasive Species Research.</title>
        <authorList>
            <person name="McCartney M.A."/>
            <person name="Auch B."/>
            <person name="Kono T."/>
            <person name="Mallez S."/>
            <person name="Zhang Y."/>
            <person name="Obille A."/>
            <person name="Becker A."/>
            <person name="Abrahante J.E."/>
            <person name="Garbe J."/>
            <person name="Badalamenti J.P."/>
            <person name="Herman A."/>
            <person name="Mangelson H."/>
            <person name="Liachko I."/>
            <person name="Sullivan S."/>
            <person name="Sone E.D."/>
            <person name="Koren S."/>
            <person name="Silverstein K.A.T."/>
            <person name="Beckman K.B."/>
            <person name="Gohl D.M."/>
        </authorList>
    </citation>
    <scope>NUCLEOTIDE SEQUENCE</scope>
    <source>
        <strain evidence="1">Duluth1</strain>
        <tissue evidence="1">Whole animal</tissue>
    </source>
</reference>
<dbReference type="AlphaFoldDB" id="A0A9D4L8Q7"/>
<dbReference type="Proteomes" id="UP000828390">
    <property type="component" value="Unassembled WGS sequence"/>
</dbReference>
<proteinExistence type="predicted"/>
<protein>
    <submittedName>
        <fullName evidence="1">Uncharacterized protein</fullName>
    </submittedName>
</protein>
<comment type="caution">
    <text evidence="1">The sequence shown here is derived from an EMBL/GenBank/DDBJ whole genome shotgun (WGS) entry which is preliminary data.</text>
</comment>
<dbReference type="Gene3D" id="2.130.10.10">
    <property type="entry name" value="YVTN repeat-like/Quinoprotein amine dehydrogenase"/>
    <property type="match status" value="1"/>
</dbReference>